<keyword evidence="3" id="KW-1185">Reference proteome</keyword>
<dbReference type="AlphaFoldDB" id="A0A6S7CCT2"/>
<gene>
    <name evidence="2" type="ORF">LMG28138_02236</name>
</gene>
<protein>
    <submittedName>
        <fullName evidence="2">Uncharacterized protein</fullName>
    </submittedName>
</protein>
<keyword evidence="1" id="KW-0472">Membrane</keyword>
<organism evidence="2 3">
    <name type="scientific">Pararobbsia alpina</name>
    <dbReference type="NCBI Taxonomy" id="621374"/>
    <lineage>
        <taxon>Bacteria</taxon>
        <taxon>Pseudomonadati</taxon>
        <taxon>Pseudomonadota</taxon>
        <taxon>Betaproteobacteria</taxon>
        <taxon>Burkholderiales</taxon>
        <taxon>Burkholderiaceae</taxon>
        <taxon>Pararobbsia</taxon>
    </lineage>
</organism>
<reference evidence="2 3" key="1">
    <citation type="submission" date="2020-04" db="EMBL/GenBank/DDBJ databases">
        <authorList>
            <person name="De Canck E."/>
        </authorList>
    </citation>
    <scope>NUCLEOTIDE SEQUENCE [LARGE SCALE GENOMIC DNA]</scope>
    <source>
        <strain evidence="2 3">LMG 28138</strain>
    </source>
</reference>
<dbReference type="EMBL" id="CADIKM010000008">
    <property type="protein sequence ID" value="CAB3786500.1"/>
    <property type="molecule type" value="Genomic_DNA"/>
</dbReference>
<dbReference type="RefSeq" id="WP_175104828.1">
    <property type="nucleotide sequence ID" value="NZ_CADIKM010000008.1"/>
</dbReference>
<proteinExistence type="predicted"/>
<dbReference type="Proteomes" id="UP000494115">
    <property type="component" value="Unassembled WGS sequence"/>
</dbReference>
<keyword evidence="1" id="KW-0812">Transmembrane</keyword>
<name>A0A6S7CCT2_9BURK</name>
<accession>A0A6S7CCT2</accession>
<sequence length="249" mass="26591">MIELMVATATASLIVTAMLTFYARQRVMFKSAAETLGAFSNASDALSLVAEAARRAAPSLAPPSRLRDRPYQAVFACDGAQVTGPWDQPTCGPARARLGDGVQFAHSAGSTCRLSDAGSDTDVGIDGMDIEFDASRWFVREFPATRLPELYCLGRGDRASQPMVSGIDTLRIRHGIRSDGVSRSASATTSPEGPMLEGLDLCVTARGRADERAMSYVDCEGQRIALADRTARTVLGGWVAIRSGSAPWR</sequence>
<keyword evidence="1" id="KW-1133">Transmembrane helix</keyword>
<evidence type="ECO:0000313" key="3">
    <source>
        <dbReference type="Proteomes" id="UP000494115"/>
    </source>
</evidence>
<evidence type="ECO:0000256" key="1">
    <source>
        <dbReference type="SAM" id="Phobius"/>
    </source>
</evidence>
<feature type="transmembrane region" description="Helical" evidence="1">
    <location>
        <begin position="6"/>
        <end position="23"/>
    </location>
</feature>
<evidence type="ECO:0000313" key="2">
    <source>
        <dbReference type="EMBL" id="CAB3786500.1"/>
    </source>
</evidence>